<evidence type="ECO:0000256" key="2">
    <source>
        <dbReference type="ARBA" id="ARBA00022692"/>
    </source>
</evidence>
<comment type="subcellular location">
    <subcellularLocation>
        <location evidence="1">Membrane</location>
        <topology evidence="1">Multi-pass membrane protein</topology>
    </subcellularLocation>
</comment>
<evidence type="ECO:0000313" key="6">
    <source>
        <dbReference type="EMBL" id="ANW97490.1"/>
    </source>
</evidence>
<feature type="transmembrane region" description="Helical" evidence="5">
    <location>
        <begin position="20"/>
        <end position="39"/>
    </location>
</feature>
<feature type="transmembrane region" description="Helical" evidence="5">
    <location>
        <begin position="73"/>
        <end position="93"/>
    </location>
</feature>
<dbReference type="EMBL" id="CP014224">
    <property type="protein sequence ID" value="ANW97490.1"/>
    <property type="molecule type" value="Genomic_DNA"/>
</dbReference>
<sequence>MYFFNHEQVSQEFINLGFPLYIIYPLGVLKIAGVIVLLTQKQSSLKDWVYSAMFFNALLAGSAHVVVNDGEQMGAIIALILILSSFFLGKKLYSTKK</sequence>
<accession>A0A1B1Y9N3</accession>
<dbReference type="AlphaFoldDB" id="A0A1B1Y9N3"/>
<keyword evidence="4 5" id="KW-0472">Membrane</keyword>
<reference evidence="6 7" key="1">
    <citation type="submission" date="2016-02" db="EMBL/GenBank/DDBJ databases">
        <authorList>
            <person name="Wen L."/>
            <person name="He K."/>
            <person name="Yang H."/>
        </authorList>
    </citation>
    <scope>NUCLEOTIDE SEQUENCE [LARGE SCALE GENOMIC DNA]</scope>
    <source>
        <strain evidence="6 7">CZ1127</strain>
    </source>
</reference>
<organism evidence="6 7">
    <name type="scientific">Wenyingzhuangia fucanilytica</name>
    <dbReference type="NCBI Taxonomy" id="1790137"/>
    <lineage>
        <taxon>Bacteria</taxon>
        <taxon>Pseudomonadati</taxon>
        <taxon>Bacteroidota</taxon>
        <taxon>Flavobacteriia</taxon>
        <taxon>Flavobacteriales</taxon>
        <taxon>Flavobacteriaceae</taxon>
        <taxon>Wenyingzhuangia</taxon>
    </lineage>
</organism>
<evidence type="ECO:0000256" key="4">
    <source>
        <dbReference type="ARBA" id="ARBA00023136"/>
    </source>
</evidence>
<keyword evidence="7" id="KW-1185">Reference proteome</keyword>
<dbReference type="InterPro" id="IPR032808">
    <property type="entry name" value="DoxX"/>
</dbReference>
<dbReference type="Proteomes" id="UP000092967">
    <property type="component" value="Chromosome"/>
</dbReference>
<dbReference type="KEGG" id="wfu:AXE80_09720"/>
<name>A0A1B1Y9N3_9FLAO</name>
<dbReference type="STRING" id="1790137.AXE80_09720"/>
<keyword evidence="2 5" id="KW-0812">Transmembrane</keyword>
<gene>
    <name evidence="6" type="ORF">AXE80_09720</name>
</gene>
<feature type="transmembrane region" description="Helical" evidence="5">
    <location>
        <begin position="48"/>
        <end position="67"/>
    </location>
</feature>
<evidence type="ECO:0000256" key="5">
    <source>
        <dbReference type="SAM" id="Phobius"/>
    </source>
</evidence>
<dbReference type="Pfam" id="PF13564">
    <property type="entry name" value="DoxX_2"/>
    <property type="match status" value="1"/>
</dbReference>
<evidence type="ECO:0000256" key="3">
    <source>
        <dbReference type="ARBA" id="ARBA00022989"/>
    </source>
</evidence>
<evidence type="ECO:0000256" key="1">
    <source>
        <dbReference type="ARBA" id="ARBA00004141"/>
    </source>
</evidence>
<dbReference type="GO" id="GO:0016020">
    <property type="term" value="C:membrane"/>
    <property type="evidence" value="ECO:0007669"/>
    <property type="project" value="UniProtKB-SubCell"/>
</dbReference>
<protein>
    <recommendedName>
        <fullName evidence="8">DoxX-like family protein</fullName>
    </recommendedName>
</protein>
<proteinExistence type="predicted"/>
<evidence type="ECO:0008006" key="8">
    <source>
        <dbReference type="Google" id="ProtNLM"/>
    </source>
</evidence>
<keyword evidence="3 5" id="KW-1133">Transmembrane helix</keyword>
<evidence type="ECO:0000313" key="7">
    <source>
        <dbReference type="Proteomes" id="UP000092967"/>
    </source>
</evidence>